<accession>A0ACC2RST6</accession>
<comment type="caution">
    <text evidence="1">The sequence shown here is derived from an EMBL/GenBank/DDBJ whole genome shotgun (WGS) entry which is preliminary data.</text>
</comment>
<evidence type="ECO:0000313" key="2">
    <source>
        <dbReference type="Proteomes" id="UP001165960"/>
    </source>
</evidence>
<name>A0ACC2RST6_9FUNG</name>
<proteinExistence type="predicted"/>
<gene>
    <name evidence="1" type="ORF">DSO57_1027690</name>
</gene>
<dbReference type="EMBL" id="QTSX02006560">
    <property type="protein sequence ID" value="KAJ9053082.1"/>
    <property type="molecule type" value="Genomic_DNA"/>
</dbReference>
<reference evidence="1" key="1">
    <citation type="submission" date="2022-04" db="EMBL/GenBank/DDBJ databases">
        <title>Genome of the entomopathogenic fungus Entomophthora muscae.</title>
        <authorList>
            <person name="Elya C."/>
            <person name="Lovett B.R."/>
            <person name="Lee E."/>
            <person name="Macias A.M."/>
            <person name="Hajek A.E."/>
            <person name="De Bivort B.L."/>
            <person name="Kasson M.T."/>
            <person name="De Fine Licht H.H."/>
            <person name="Stajich J.E."/>
        </authorList>
    </citation>
    <scope>NUCLEOTIDE SEQUENCE</scope>
    <source>
        <strain evidence="1">Berkeley</strain>
    </source>
</reference>
<keyword evidence="2" id="KW-1185">Reference proteome</keyword>
<sequence length="161" mass="18099">MNTQITKKERRNGFLVSSLQEPLLDQLLEAKQLYLYSAVQLVSKGMGKDAGRYLNALRPASEHDSVDVLLDSLECLLEFPSNAQLYKTTKKESFNTPTPRVQPSPIDSLAKKHAFIRFNKPPSLFNNAFSLRNPSSQPLLLSLTALKRSPSQIHFPMLASR</sequence>
<protein>
    <submittedName>
        <fullName evidence="1">Uncharacterized protein</fullName>
    </submittedName>
</protein>
<evidence type="ECO:0000313" key="1">
    <source>
        <dbReference type="EMBL" id="KAJ9053082.1"/>
    </source>
</evidence>
<dbReference type="Proteomes" id="UP001165960">
    <property type="component" value="Unassembled WGS sequence"/>
</dbReference>
<organism evidence="1 2">
    <name type="scientific">Entomophthora muscae</name>
    <dbReference type="NCBI Taxonomy" id="34485"/>
    <lineage>
        <taxon>Eukaryota</taxon>
        <taxon>Fungi</taxon>
        <taxon>Fungi incertae sedis</taxon>
        <taxon>Zoopagomycota</taxon>
        <taxon>Entomophthoromycotina</taxon>
        <taxon>Entomophthoromycetes</taxon>
        <taxon>Entomophthorales</taxon>
        <taxon>Entomophthoraceae</taxon>
        <taxon>Entomophthora</taxon>
    </lineage>
</organism>